<feature type="transmembrane region" description="Helical" evidence="5">
    <location>
        <begin position="233"/>
        <end position="252"/>
    </location>
</feature>
<keyword evidence="4 5" id="KW-0472">Membrane</keyword>
<reference evidence="7" key="1">
    <citation type="submission" date="2020-05" db="EMBL/GenBank/DDBJ databases">
        <authorList>
            <person name="Chiriac C."/>
            <person name="Salcher M."/>
            <person name="Ghai R."/>
            <person name="Kavagutti S V."/>
        </authorList>
    </citation>
    <scope>NUCLEOTIDE SEQUENCE</scope>
</reference>
<name>A0A6J6DR48_9ZZZZ</name>
<keyword evidence="2 5" id="KW-0812">Transmembrane</keyword>
<evidence type="ECO:0000256" key="5">
    <source>
        <dbReference type="SAM" id="Phobius"/>
    </source>
</evidence>
<dbReference type="InterPro" id="IPR047817">
    <property type="entry name" value="ABC2_TM_bact-type"/>
</dbReference>
<dbReference type="InterPro" id="IPR013525">
    <property type="entry name" value="ABC2_TM"/>
</dbReference>
<dbReference type="InterPro" id="IPR051328">
    <property type="entry name" value="T7SS_ABC-Transporter"/>
</dbReference>
<accession>A0A6J6DR48</accession>
<dbReference type="PRINTS" id="PR00164">
    <property type="entry name" value="ABC2TRNSPORT"/>
</dbReference>
<dbReference type="GO" id="GO:0140359">
    <property type="term" value="F:ABC-type transporter activity"/>
    <property type="evidence" value="ECO:0007669"/>
    <property type="project" value="InterPro"/>
</dbReference>
<feature type="domain" description="ABC transmembrane type-2" evidence="6">
    <location>
        <begin position="26"/>
        <end position="258"/>
    </location>
</feature>
<evidence type="ECO:0000256" key="2">
    <source>
        <dbReference type="ARBA" id="ARBA00022692"/>
    </source>
</evidence>
<evidence type="ECO:0000256" key="1">
    <source>
        <dbReference type="ARBA" id="ARBA00004141"/>
    </source>
</evidence>
<dbReference type="PROSITE" id="PS51012">
    <property type="entry name" value="ABC_TM2"/>
    <property type="match status" value="1"/>
</dbReference>
<feature type="transmembrane region" description="Helical" evidence="5">
    <location>
        <begin position="176"/>
        <end position="195"/>
    </location>
</feature>
<dbReference type="PANTHER" id="PTHR43077">
    <property type="entry name" value="TRANSPORT PERMEASE YVFS-RELATED"/>
    <property type="match status" value="1"/>
</dbReference>
<gene>
    <name evidence="7" type="ORF">UFOPK1722_00016</name>
</gene>
<proteinExistence type="predicted"/>
<dbReference type="EMBL" id="CAEZTS010000001">
    <property type="protein sequence ID" value="CAB4564613.1"/>
    <property type="molecule type" value="Genomic_DNA"/>
</dbReference>
<keyword evidence="3 5" id="KW-1133">Transmembrane helix</keyword>
<evidence type="ECO:0000313" key="7">
    <source>
        <dbReference type="EMBL" id="CAB4564613.1"/>
    </source>
</evidence>
<evidence type="ECO:0000259" key="6">
    <source>
        <dbReference type="PROSITE" id="PS51012"/>
    </source>
</evidence>
<evidence type="ECO:0000256" key="4">
    <source>
        <dbReference type="ARBA" id="ARBA00023136"/>
    </source>
</evidence>
<protein>
    <submittedName>
        <fullName evidence="7">Unannotated protein</fullName>
    </submittedName>
</protein>
<dbReference type="InterPro" id="IPR000412">
    <property type="entry name" value="ABC_2_transport"/>
</dbReference>
<dbReference type="AlphaFoldDB" id="A0A6J6DR48"/>
<evidence type="ECO:0000256" key="3">
    <source>
        <dbReference type="ARBA" id="ARBA00022989"/>
    </source>
</evidence>
<dbReference type="PANTHER" id="PTHR43077:SF10">
    <property type="entry name" value="TRANSPORT PERMEASE PROTEIN"/>
    <property type="match status" value="1"/>
</dbReference>
<dbReference type="GO" id="GO:0043190">
    <property type="term" value="C:ATP-binding cassette (ABC) transporter complex"/>
    <property type="evidence" value="ECO:0007669"/>
    <property type="project" value="InterPro"/>
</dbReference>
<dbReference type="Pfam" id="PF01061">
    <property type="entry name" value="ABC2_membrane"/>
    <property type="match status" value="1"/>
</dbReference>
<feature type="transmembrane region" description="Helical" evidence="5">
    <location>
        <begin position="26"/>
        <end position="46"/>
    </location>
</feature>
<comment type="subcellular location">
    <subcellularLocation>
        <location evidence="1">Membrane</location>
        <topology evidence="1">Multi-pass membrane protein</topology>
    </subcellularLocation>
</comment>
<feature type="transmembrane region" description="Helical" evidence="5">
    <location>
        <begin position="147"/>
        <end position="169"/>
    </location>
</feature>
<sequence length="262" mass="27763">MSIATAITHSTQLTKRSVRGRLRQPAALAPAFIFPLFFAALGSASFNRLARDPYFSENIASSFLNYAVAGAVVQGVLFGATSAAGDLATDIEQGFFERLLASPISRVSIVLGRLAASMVVGVTQVVVFMTLFVVFGARVESGPVGVIGLIVSGALLGLAMAGLMAGIAIKSGSPEVVQGSFPLVFVLLFLSSAFFPRHYMTGWYRTVADWNPMSHVVEGMQGFMNHDLAADQFVKAWLIPLGVSIVGIAFALRSLDKRLAAS</sequence>
<dbReference type="PIRSF" id="PIRSF006648">
    <property type="entry name" value="DrrB"/>
    <property type="match status" value="1"/>
</dbReference>
<feature type="transmembrane region" description="Helical" evidence="5">
    <location>
        <begin position="66"/>
        <end position="89"/>
    </location>
</feature>
<feature type="transmembrane region" description="Helical" evidence="5">
    <location>
        <begin position="110"/>
        <end position="135"/>
    </location>
</feature>
<organism evidence="7">
    <name type="scientific">freshwater metagenome</name>
    <dbReference type="NCBI Taxonomy" id="449393"/>
    <lineage>
        <taxon>unclassified sequences</taxon>
        <taxon>metagenomes</taxon>
        <taxon>ecological metagenomes</taxon>
    </lineage>
</organism>